<accession>A0A382NZG9</accession>
<sequence length="165" mass="17753">MLRRITAFSFVVFTIINNSCGDGDNPVNDDHEGEHAEAAGLVLRNSGVEIVRYENGEVSGNIEVGFGKETALLSVRFLAENGDLFVPDTDDGFSMSVEISDGAISEIERHEEDGAWNFHVIGLAAGRAELTIKLNHDGHADFVSKTIEVVVEEGGPGEIHEGEEG</sequence>
<organism evidence="1">
    <name type="scientific">marine metagenome</name>
    <dbReference type="NCBI Taxonomy" id="408172"/>
    <lineage>
        <taxon>unclassified sequences</taxon>
        <taxon>metagenomes</taxon>
        <taxon>ecological metagenomes</taxon>
    </lineage>
</organism>
<proteinExistence type="predicted"/>
<name>A0A382NZG9_9ZZZZ</name>
<dbReference type="EMBL" id="UINC01103473">
    <property type="protein sequence ID" value="SVC65887.1"/>
    <property type="molecule type" value="Genomic_DNA"/>
</dbReference>
<dbReference type="AlphaFoldDB" id="A0A382NZG9"/>
<gene>
    <name evidence="1" type="ORF">METZ01_LOCUS318741</name>
</gene>
<evidence type="ECO:0000313" key="1">
    <source>
        <dbReference type="EMBL" id="SVC65887.1"/>
    </source>
</evidence>
<reference evidence="1" key="1">
    <citation type="submission" date="2018-05" db="EMBL/GenBank/DDBJ databases">
        <authorList>
            <person name="Lanie J.A."/>
            <person name="Ng W.-L."/>
            <person name="Kazmierczak K.M."/>
            <person name="Andrzejewski T.M."/>
            <person name="Davidsen T.M."/>
            <person name="Wayne K.J."/>
            <person name="Tettelin H."/>
            <person name="Glass J.I."/>
            <person name="Rusch D."/>
            <person name="Podicherti R."/>
            <person name="Tsui H.-C.T."/>
            <person name="Winkler M.E."/>
        </authorList>
    </citation>
    <scope>NUCLEOTIDE SEQUENCE</scope>
</reference>
<protein>
    <submittedName>
        <fullName evidence="1">Uncharacterized protein</fullName>
    </submittedName>
</protein>